<dbReference type="EMBL" id="MJFZ01000155">
    <property type="protein sequence ID" value="RAW35894.1"/>
    <property type="molecule type" value="Genomic_DNA"/>
</dbReference>
<dbReference type="VEuPathDB" id="FungiDB:PC110_g7821"/>
<dbReference type="OrthoDB" id="117231at2759"/>
<evidence type="ECO:0000313" key="1">
    <source>
        <dbReference type="EMBL" id="RAW35894.1"/>
    </source>
</evidence>
<reference evidence="1 2" key="1">
    <citation type="submission" date="2018-01" db="EMBL/GenBank/DDBJ databases">
        <title>Draft genome of the strawberry crown rot pathogen Phytophthora cactorum.</title>
        <authorList>
            <person name="Armitage A.D."/>
            <person name="Lysoe E."/>
            <person name="Nellist C.F."/>
            <person name="Harrison R.J."/>
            <person name="Brurberg M.B."/>
        </authorList>
    </citation>
    <scope>NUCLEOTIDE SEQUENCE [LARGE SCALE GENOMIC DNA]</scope>
    <source>
        <strain evidence="1 2">10300</strain>
    </source>
</reference>
<protein>
    <submittedName>
        <fullName evidence="1">Uncharacterized protein</fullName>
    </submittedName>
</protein>
<keyword evidence="2" id="KW-1185">Reference proteome</keyword>
<sequence>MLATVKNNGHNARLVAKLIEIVFKAKYGIDIRNMARFTMLDTTPSAKNVADHLGTEQGDCSMHLLKLCIGYGIGLKDNIQPNSVWDSESGSWNKEVTIVTPGSALEEGGSDIQKFRSLNNHFKSTKQLNALKTNQKALSYP</sequence>
<name>A0A329SGG3_9STRA</name>
<gene>
    <name evidence="1" type="ORF">PC110_g7821</name>
</gene>
<proteinExistence type="predicted"/>
<accession>A0A329SGG3</accession>
<comment type="caution">
    <text evidence="1">The sequence shown here is derived from an EMBL/GenBank/DDBJ whole genome shotgun (WGS) entry which is preliminary data.</text>
</comment>
<evidence type="ECO:0000313" key="2">
    <source>
        <dbReference type="Proteomes" id="UP000251314"/>
    </source>
</evidence>
<dbReference type="Proteomes" id="UP000251314">
    <property type="component" value="Unassembled WGS sequence"/>
</dbReference>
<dbReference type="AlphaFoldDB" id="A0A329SGG3"/>
<organism evidence="1 2">
    <name type="scientific">Phytophthora cactorum</name>
    <dbReference type="NCBI Taxonomy" id="29920"/>
    <lineage>
        <taxon>Eukaryota</taxon>
        <taxon>Sar</taxon>
        <taxon>Stramenopiles</taxon>
        <taxon>Oomycota</taxon>
        <taxon>Peronosporomycetes</taxon>
        <taxon>Peronosporales</taxon>
        <taxon>Peronosporaceae</taxon>
        <taxon>Phytophthora</taxon>
    </lineage>
</organism>